<proteinExistence type="predicted"/>
<sequence length="270" mass="30619">MEQESIISVKVNLATQTLAKLTGDDDEDHSHKMFAVSLLCSAASEHAEESRWDEAANCVKLFLPFIDVLKRPKRKKMYNFAAVVFNNIGDKSCVSCQEEAIKLHVRDMEYKRAVREAESFATVLLEKDDVSNAIKFYLLAANIMERDDRLEDSFLLRAFTVIRLLASDISESMVDSNPQMDDVNNAELLFMGSLLKLLSLLSSKRLDVDTLSTSKTVHQLAEYSRERYAMFQNLVAAIQSNNKTTIENYMETLKVDDIGIIEAVKKWAVM</sequence>
<dbReference type="Proteomes" id="UP001431209">
    <property type="component" value="Unassembled WGS sequence"/>
</dbReference>
<accession>A0AAW2YHN7</accession>
<reference evidence="1 2" key="1">
    <citation type="submission" date="2024-03" db="EMBL/GenBank/DDBJ databases">
        <title>The Acrasis kona genome and developmental transcriptomes reveal deep origins of eukaryotic multicellular pathways.</title>
        <authorList>
            <person name="Sheikh S."/>
            <person name="Fu C.-J."/>
            <person name="Brown M.W."/>
            <person name="Baldauf S.L."/>
        </authorList>
    </citation>
    <scope>NUCLEOTIDE SEQUENCE [LARGE SCALE GENOMIC DNA]</scope>
    <source>
        <strain evidence="1 2">ATCC MYA-3509</strain>
    </source>
</reference>
<protein>
    <submittedName>
        <fullName evidence="1">Uncharacterized protein</fullName>
    </submittedName>
</protein>
<dbReference type="EMBL" id="JAOPGA020000001">
    <property type="protein sequence ID" value="KAL0476251.1"/>
    <property type="molecule type" value="Genomic_DNA"/>
</dbReference>
<dbReference type="InterPro" id="IPR011990">
    <property type="entry name" value="TPR-like_helical_dom_sf"/>
</dbReference>
<dbReference type="Gene3D" id="1.25.40.10">
    <property type="entry name" value="Tetratricopeptide repeat domain"/>
    <property type="match status" value="1"/>
</dbReference>
<gene>
    <name evidence="1" type="ORF">AKO1_004225</name>
</gene>
<keyword evidence="2" id="KW-1185">Reference proteome</keyword>
<evidence type="ECO:0000313" key="2">
    <source>
        <dbReference type="Proteomes" id="UP001431209"/>
    </source>
</evidence>
<name>A0AAW2YHN7_9EUKA</name>
<organism evidence="1 2">
    <name type="scientific">Acrasis kona</name>
    <dbReference type="NCBI Taxonomy" id="1008807"/>
    <lineage>
        <taxon>Eukaryota</taxon>
        <taxon>Discoba</taxon>
        <taxon>Heterolobosea</taxon>
        <taxon>Tetramitia</taxon>
        <taxon>Eutetramitia</taxon>
        <taxon>Acrasidae</taxon>
        <taxon>Acrasis</taxon>
    </lineage>
</organism>
<evidence type="ECO:0000313" key="1">
    <source>
        <dbReference type="EMBL" id="KAL0476251.1"/>
    </source>
</evidence>
<comment type="caution">
    <text evidence="1">The sequence shown here is derived from an EMBL/GenBank/DDBJ whole genome shotgun (WGS) entry which is preliminary data.</text>
</comment>
<dbReference type="AlphaFoldDB" id="A0AAW2YHN7"/>